<sequence>MQRKIAQELRLGPEIMAMFDEQDEEDDFIGVILGSRGPIRSAAAVIDQTLRESRFIMIFLNGSYDVIPLTGTLGIPEYNDSIIIWTYSKRSVSYRSRTPELYTHTDVCLASYHDAMQLSSSEFMALLREEAGSIVDRYHPCVLDMDATTVLDCCLYEILLRCHTYYVSATSSVLAHAPNYWVCDGIIQRDRALETSYALHPIIIENREYYYELVPVFNKLKKDVKAPFLLVEDDDAVYEKRPYRWIVLRLKNNKALEDMQAILPGASSIFLTFEITAANKTHLKEREIINSLFKCCSNLRVLALYGCAFSFVSPPFHHCHTLRFLGLYHCTDDNNNNNSAAELEGGPGWACLQNLWVMDLNYTECVEMLLLSEDKMELMANLIELNIEGVRWSQSLANRLQRRLPHLRRLRIINPKYDEEAETSSSSDDIIISDSFLMDKTSLEILDLSGNRRGMRNLPASISKASRLQVLIVNDCDGLENVVVPNGLPASLRSFSFYGSGSARASMISLQGCTRLDNLLISSLPHLVELDLSGCAIKVLDFKTMVVGIPMLKQLFLLGCEHLRKIEWYYYYFEAPQLQLLCIDTRPGAGTRRVPAGSLGAPKKSSDLQVHAVTVDARMVRSLCDLLSYRDIDRSVYFNINIAASSTAAACGGVVVQQGPPESAANRKEMAAYSGDVFTQAGCDRTPMRAFPQPPTRQLDRHIEIGYGSHSVQSEVEMNRQAPRYEKKLSWLMMKYTQSLHVHDVSTYSNTMPATCWGSLRWCRVERCSSLHAVFPPGTSEENKLEIIWVSDLLMARCIWSKASIPEWDMLYRCNYLQSLRHLHLRSCPSIQFAVPVRLPSFLSLETLHVIYCGQLRHVFEVDQGYNGDVVRFPKLTTVHLHDLPALRQICEVGMIAPALKTIKTRGCWSLRRLPALKGRMPGERRPAVEDMEKDVWDALEWDGVDAGHHPSLFNAPVCSRYSKKKRLLRGTVLR</sequence>
<proteinExistence type="predicted"/>
<organism evidence="2 3">
    <name type="scientific">Urochloa decumbens</name>
    <dbReference type="NCBI Taxonomy" id="240449"/>
    <lineage>
        <taxon>Eukaryota</taxon>
        <taxon>Viridiplantae</taxon>
        <taxon>Streptophyta</taxon>
        <taxon>Embryophyta</taxon>
        <taxon>Tracheophyta</taxon>
        <taxon>Spermatophyta</taxon>
        <taxon>Magnoliopsida</taxon>
        <taxon>Liliopsida</taxon>
        <taxon>Poales</taxon>
        <taxon>Poaceae</taxon>
        <taxon>PACMAD clade</taxon>
        <taxon>Panicoideae</taxon>
        <taxon>Panicodae</taxon>
        <taxon>Paniceae</taxon>
        <taxon>Melinidinae</taxon>
        <taxon>Urochloa</taxon>
    </lineage>
</organism>
<keyword evidence="3" id="KW-1185">Reference proteome</keyword>
<dbReference type="SUPFAM" id="SSF52047">
    <property type="entry name" value="RNI-like"/>
    <property type="match status" value="1"/>
</dbReference>
<dbReference type="EMBL" id="OZ075138">
    <property type="protein sequence ID" value="CAL5009452.1"/>
    <property type="molecule type" value="Genomic_DNA"/>
</dbReference>
<evidence type="ECO:0000259" key="1">
    <source>
        <dbReference type="Pfam" id="PF23247"/>
    </source>
</evidence>
<name>A0ABC9BX21_9POAL</name>
<reference evidence="2" key="1">
    <citation type="submission" date="2024-10" db="EMBL/GenBank/DDBJ databases">
        <authorList>
            <person name="Ryan C."/>
        </authorList>
    </citation>
    <scope>NUCLEOTIDE SEQUENCE [LARGE SCALE GENOMIC DNA]</scope>
</reference>
<gene>
    <name evidence="2" type="ORF">URODEC1_LOCUS69499</name>
</gene>
<dbReference type="PANTHER" id="PTHR33463">
    <property type="entry name" value="NB-ARC DOMAIN-CONTAINING PROTEIN-RELATED"/>
    <property type="match status" value="1"/>
</dbReference>
<dbReference type="PANTHER" id="PTHR33463:SF194">
    <property type="entry name" value="OS04G0431700 PROTEIN"/>
    <property type="match status" value="1"/>
</dbReference>
<dbReference type="Gene3D" id="3.80.10.10">
    <property type="entry name" value="Ribonuclease Inhibitor"/>
    <property type="match status" value="3"/>
</dbReference>
<dbReference type="AlphaFoldDB" id="A0ABC9BX21"/>
<dbReference type="InterPro" id="IPR032675">
    <property type="entry name" value="LRR_dom_sf"/>
</dbReference>
<protein>
    <recommendedName>
        <fullName evidence="1">Disease resistance protein At4g27190-like leucine-rich repeats domain-containing protein</fullName>
    </recommendedName>
</protein>
<dbReference type="Pfam" id="PF23247">
    <property type="entry name" value="LRR_RPS2"/>
    <property type="match status" value="1"/>
</dbReference>
<dbReference type="InterPro" id="IPR050905">
    <property type="entry name" value="Plant_NBS-LRR"/>
</dbReference>
<dbReference type="InterPro" id="IPR057135">
    <property type="entry name" value="At4g27190-like_LRR"/>
</dbReference>
<accession>A0ABC9BX21</accession>
<dbReference type="SUPFAM" id="SSF52058">
    <property type="entry name" value="L domain-like"/>
    <property type="match status" value="1"/>
</dbReference>
<evidence type="ECO:0000313" key="3">
    <source>
        <dbReference type="Proteomes" id="UP001497457"/>
    </source>
</evidence>
<dbReference type="Proteomes" id="UP001497457">
    <property type="component" value="Chromosome 28b"/>
</dbReference>
<feature type="domain" description="Disease resistance protein At4g27190-like leucine-rich repeats" evidence="1">
    <location>
        <begin position="815"/>
        <end position="914"/>
    </location>
</feature>
<evidence type="ECO:0000313" key="2">
    <source>
        <dbReference type="EMBL" id="CAL5009452.1"/>
    </source>
</evidence>